<evidence type="ECO:0000313" key="2">
    <source>
        <dbReference type="Proteomes" id="UP000238823"/>
    </source>
</evidence>
<dbReference type="SUPFAM" id="SSF48431">
    <property type="entry name" value="Lipovitellin-phosvitin complex, superhelical domain"/>
    <property type="match status" value="1"/>
</dbReference>
<dbReference type="InterPro" id="IPR011030">
    <property type="entry name" value="Lipovitellin_superhlx_dom"/>
</dbReference>
<dbReference type="PROSITE" id="PS51257">
    <property type="entry name" value="PROKAR_LIPOPROTEIN"/>
    <property type="match status" value="1"/>
</dbReference>
<comment type="caution">
    <text evidence="1">The sequence shown here is derived from an EMBL/GenBank/DDBJ whole genome shotgun (WGS) entry which is preliminary data.</text>
</comment>
<accession>A0A2S9YTY3</accession>
<gene>
    <name evidence="1" type="ORF">ENSA7_18610</name>
</gene>
<protein>
    <submittedName>
        <fullName evidence="1">Uncharacterized protein</fullName>
    </submittedName>
</protein>
<sequence>MGQLGRALSRALGLGLAVALSACGSEPAPVSLVSDDAAPALRSLDYDFVTYSAGLANSTQALALTSVALGRIGFVSIDEPPLLVSSIAIEHMQLRSDGHTLSSLEPDTWTFLARRTDEGAVDALWFPADMPSESQSLVRFLVAQLQVTTADVEPAEEQAPLGPLLARYYTLSHFVLRAVLRVRCSVSGVHVRDATLFLADQLGSIVVGSGQLVLAEVGERDDIASVSVAVARRRSVAVLPASALPQLRAEIEALSLTPPLPLLELPISEADKIAMRRDAESWASIRARLLVVGDVVDPQLVSRAAAHLMNDEALVFELRQLAHDPATSKSAAGAMSIALGECGTQACQDALVVMLAREGQVRVDVLAGITRVLAPSASVADRLIELGEDGDDMTRAALGIVLARLFVVDPVAATTRVEGIVSGLDRCPTQLDPWFGTLGNAGLPAAKPALLACLDGDDVPDARRASAVSAMRRIPGADVTKTLVRVVVEEPGFAVRGAGLRALASRDLGDGELAPLVAVQTSDWGVSEQGLLLDVIERVAEPGEVVAVLLERGRQFENDEIAARATQLAAMLSE</sequence>
<organism evidence="1 2">
    <name type="scientific">Enhygromyxa salina</name>
    <dbReference type="NCBI Taxonomy" id="215803"/>
    <lineage>
        <taxon>Bacteria</taxon>
        <taxon>Pseudomonadati</taxon>
        <taxon>Myxococcota</taxon>
        <taxon>Polyangia</taxon>
        <taxon>Nannocystales</taxon>
        <taxon>Nannocystaceae</taxon>
        <taxon>Enhygromyxa</taxon>
    </lineage>
</organism>
<dbReference type="Proteomes" id="UP000238823">
    <property type="component" value="Unassembled WGS sequence"/>
</dbReference>
<dbReference type="AlphaFoldDB" id="A0A2S9YTY3"/>
<dbReference type="Gene3D" id="1.25.10.20">
    <property type="entry name" value="Vitellinogen, superhelical"/>
    <property type="match status" value="1"/>
</dbReference>
<reference evidence="1 2" key="1">
    <citation type="submission" date="2018-03" db="EMBL/GenBank/DDBJ databases">
        <title>Draft Genome Sequences of the Obligatory Marine Myxobacteria Enhygromyxa salina SWB007.</title>
        <authorList>
            <person name="Poehlein A."/>
            <person name="Moghaddam J.A."/>
            <person name="Harms H."/>
            <person name="Alanjari M."/>
            <person name="Koenig G.M."/>
            <person name="Daniel R."/>
            <person name="Schaeberle T.F."/>
        </authorList>
    </citation>
    <scope>NUCLEOTIDE SEQUENCE [LARGE SCALE GENOMIC DNA]</scope>
    <source>
        <strain evidence="1 2">SWB007</strain>
    </source>
</reference>
<dbReference type="EMBL" id="PVNL01000041">
    <property type="protein sequence ID" value="PRQ08575.1"/>
    <property type="molecule type" value="Genomic_DNA"/>
</dbReference>
<proteinExistence type="predicted"/>
<evidence type="ECO:0000313" key="1">
    <source>
        <dbReference type="EMBL" id="PRQ08575.1"/>
    </source>
</evidence>
<name>A0A2S9YTY3_9BACT</name>